<protein>
    <submittedName>
        <fullName evidence="2">Uncharacterized protein</fullName>
    </submittedName>
</protein>
<sequence length="273" mass="29371">SPSPSLSSHSQDESNNLKNEEIQTPSSSKENIANNHDDESLADPTSHVDQSEYSDPRKSPRHDHPTSSHDDQPEPPHHDQPASHPDPPKSPQSDPPKTESSSDPNDVIPQKPPTPDNSNTSNNDEVIQHCERDPNDIEPEIKKVIIQGYTEAELENVQQQQKVDPQKTPTKAPQKPNGVAATRLATPVRSSTAMDKRTTVTAKPASVGVAKTATKPTSVGAARTTVTTKSTAASITAASKRLSTPLRPATTERKPLTTSVTKRTPSSNPRGTP</sequence>
<dbReference type="WBParaSite" id="PS1159_v2.g10906.t1">
    <property type="protein sequence ID" value="PS1159_v2.g10906.t1"/>
    <property type="gene ID" value="PS1159_v2.g10906"/>
</dbReference>
<organism evidence="1 2">
    <name type="scientific">Panagrolaimus sp. PS1159</name>
    <dbReference type="NCBI Taxonomy" id="55785"/>
    <lineage>
        <taxon>Eukaryota</taxon>
        <taxon>Metazoa</taxon>
        <taxon>Ecdysozoa</taxon>
        <taxon>Nematoda</taxon>
        <taxon>Chromadorea</taxon>
        <taxon>Rhabditida</taxon>
        <taxon>Tylenchina</taxon>
        <taxon>Panagrolaimomorpha</taxon>
        <taxon>Panagrolaimoidea</taxon>
        <taxon>Panagrolaimidae</taxon>
        <taxon>Panagrolaimus</taxon>
    </lineage>
</organism>
<name>A0AC35EUK8_9BILA</name>
<accession>A0AC35EUK8</accession>
<evidence type="ECO:0000313" key="1">
    <source>
        <dbReference type="Proteomes" id="UP000887580"/>
    </source>
</evidence>
<dbReference type="Proteomes" id="UP000887580">
    <property type="component" value="Unplaced"/>
</dbReference>
<evidence type="ECO:0000313" key="2">
    <source>
        <dbReference type="WBParaSite" id="PS1159_v2.g10906.t1"/>
    </source>
</evidence>
<reference evidence="2" key="1">
    <citation type="submission" date="2022-11" db="UniProtKB">
        <authorList>
            <consortium name="WormBaseParasite"/>
        </authorList>
    </citation>
    <scope>IDENTIFICATION</scope>
</reference>
<proteinExistence type="predicted"/>